<evidence type="ECO:0000313" key="3">
    <source>
        <dbReference type="EMBL" id="MBM7035942.1"/>
    </source>
</evidence>
<dbReference type="NCBIfam" id="TIGR01730">
    <property type="entry name" value="RND_mfp"/>
    <property type="match status" value="1"/>
</dbReference>
<evidence type="ECO:0000259" key="2">
    <source>
        <dbReference type="Pfam" id="PF25973"/>
    </source>
</evidence>
<name>A0ABS2HIL7_9VIBR</name>
<evidence type="ECO:0000313" key="4">
    <source>
        <dbReference type="Proteomes" id="UP000809621"/>
    </source>
</evidence>
<dbReference type="PANTHER" id="PTHR30469:SF20">
    <property type="entry name" value="EFFLUX RND TRANSPORTER PERIPLASMIC ADAPTOR SUBUNIT"/>
    <property type="match status" value="1"/>
</dbReference>
<feature type="domain" description="CzcB-like barrel-sandwich hybrid" evidence="2">
    <location>
        <begin position="63"/>
        <end position="186"/>
    </location>
</feature>
<reference evidence="3 4" key="1">
    <citation type="submission" date="2021-02" db="EMBL/GenBank/DDBJ databases">
        <authorList>
            <person name="Park J.-S."/>
        </authorList>
    </citation>
    <scope>NUCLEOTIDE SEQUENCE [LARGE SCALE GENOMIC DNA]</scope>
    <source>
        <strain evidence="3 4">188UL20-2</strain>
    </source>
</reference>
<keyword evidence="4" id="KW-1185">Reference proteome</keyword>
<dbReference type="InterPro" id="IPR058647">
    <property type="entry name" value="BSH_CzcB-like"/>
</dbReference>
<gene>
    <name evidence="3" type="ORF">JQC93_05925</name>
</gene>
<comment type="similarity">
    <text evidence="1">Belongs to the membrane fusion protein (MFP) (TC 8.A.1) family.</text>
</comment>
<dbReference type="Pfam" id="PF25973">
    <property type="entry name" value="BSH_CzcB"/>
    <property type="match status" value="1"/>
</dbReference>
<dbReference type="Gene3D" id="2.40.420.20">
    <property type="match status" value="1"/>
</dbReference>
<evidence type="ECO:0000256" key="1">
    <source>
        <dbReference type="ARBA" id="ARBA00009477"/>
    </source>
</evidence>
<accession>A0ABS2HIL7</accession>
<dbReference type="PANTHER" id="PTHR30469">
    <property type="entry name" value="MULTIDRUG RESISTANCE PROTEIN MDTA"/>
    <property type="match status" value="1"/>
</dbReference>
<organism evidence="3 4">
    <name type="scientific">Vibrio ulleungensis</name>
    <dbReference type="NCBI Taxonomy" id="2807619"/>
    <lineage>
        <taxon>Bacteria</taxon>
        <taxon>Pseudomonadati</taxon>
        <taxon>Pseudomonadota</taxon>
        <taxon>Gammaproteobacteria</taxon>
        <taxon>Vibrionales</taxon>
        <taxon>Vibrionaceae</taxon>
        <taxon>Vibrio</taxon>
    </lineage>
</organism>
<dbReference type="EMBL" id="JAFEUM010000002">
    <property type="protein sequence ID" value="MBM7035942.1"/>
    <property type="molecule type" value="Genomic_DNA"/>
</dbReference>
<protein>
    <submittedName>
        <fullName evidence="3">Efflux RND transporter periplasmic adaptor subunit</fullName>
    </submittedName>
</protein>
<dbReference type="Proteomes" id="UP000809621">
    <property type="component" value="Unassembled WGS sequence"/>
</dbReference>
<dbReference type="Gene3D" id="2.40.50.100">
    <property type="match status" value="1"/>
</dbReference>
<dbReference type="PROSITE" id="PS51257">
    <property type="entry name" value="PROKAR_LIPOPROTEIN"/>
    <property type="match status" value="1"/>
</dbReference>
<dbReference type="Gene3D" id="1.10.287.470">
    <property type="entry name" value="Helix hairpin bin"/>
    <property type="match status" value="1"/>
</dbReference>
<dbReference type="Gene3D" id="2.40.30.170">
    <property type="match status" value="1"/>
</dbReference>
<proteinExistence type="inferred from homology"/>
<sequence>MKTSKIAFALISTMLLLGCEVESKESLSPTIKPVKMSQYQKKIGTNQHRFLGEVVAANRTVMSFRVAGEVTQLDVEMGEHVAKGDVIATLDQKDYQLALAAKQAELDLARAKHQRSESLYSQSLISRDRYDQSVTQFEIAQAERDQARTELNYSVLKAPFDGMVSIKHVLAHEVVGAQQPVVTLVDTQSYEVRFDVPVTTAQSILDADFGLIFRLDAKPNQPLMASVTESFIRPDQDTNTFQITASLEASETLALLPGMSGTVEVAEQGVSFSTSIPTSSWIEVTATDGITNGWVWIYNPINSEVSKRHVTIDHEQNTLTGINDGEYFVTTGVSALQDGQQVRPWVRERGI</sequence>
<comment type="caution">
    <text evidence="3">The sequence shown here is derived from an EMBL/GenBank/DDBJ whole genome shotgun (WGS) entry which is preliminary data.</text>
</comment>
<dbReference type="InterPro" id="IPR006143">
    <property type="entry name" value="RND_pump_MFP"/>
</dbReference>
<dbReference type="SUPFAM" id="SSF111369">
    <property type="entry name" value="HlyD-like secretion proteins"/>
    <property type="match status" value="1"/>
</dbReference>
<dbReference type="RefSeq" id="WP_205157560.1">
    <property type="nucleotide sequence ID" value="NZ_JAFEUM010000002.1"/>
</dbReference>